<comment type="caution">
    <text evidence="1">The sequence shown here is derived from an EMBL/GenBank/DDBJ whole genome shotgun (WGS) entry which is preliminary data.</text>
</comment>
<evidence type="ECO:0000313" key="2">
    <source>
        <dbReference type="Proteomes" id="UP001607302"/>
    </source>
</evidence>
<sequence length="236" mass="27124">MMRKEKEEEEGDEEKSIFIIVIIIIMYTMIEQRDSDRSLSGCSQQTQHHCYQVIRTTRVHQSSRSSRMVSVQEKVIRSRLQLGYSTPTSFINRYANNSVGLYYELCSQFEVCRLVVTDYGLKTGLKGHLKTGALFLQSTACTHLKCTEKVKRLCSDGKRGNVSKVSSFIFGNRKFSLGRLLVSNSTYTYLFSYRGNTMAIVTTMIGVVAVSENGERRGETPNNLFYRNIEQDRREW</sequence>
<reference evidence="1 2" key="1">
    <citation type="journal article" date="2024" name="Ann. Entomol. Soc. Am.">
        <title>Genomic analyses of the southern and eastern yellowjacket wasps (Hymenoptera: Vespidae) reveal evolutionary signatures of social life.</title>
        <authorList>
            <person name="Catto M.A."/>
            <person name="Caine P.B."/>
            <person name="Orr S.E."/>
            <person name="Hunt B.G."/>
            <person name="Goodisman M.A.D."/>
        </authorList>
    </citation>
    <scope>NUCLEOTIDE SEQUENCE [LARGE SCALE GENOMIC DNA]</scope>
    <source>
        <strain evidence="1">233</strain>
        <tissue evidence="1">Head and thorax</tissue>
    </source>
</reference>
<gene>
    <name evidence="1" type="ORF">V1478_016722</name>
</gene>
<dbReference type="Proteomes" id="UP001607302">
    <property type="component" value="Unassembled WGS sequence"/>
</dbReference>
<dbReference type="EMBL" id="JAUDFV010000157">
    <property type="protein sequence ID" value="KAL2714165.1"/>
    <property type="molecule type" value="Genomic_DNA"/>
</dbReference>
<organism evidence="1 2">
    <name type="scientific">Vespula squamosa</name>
    <name type="common">Southern yellow jacket</name>
    <name type="synonym">Wasp</name>
    <dbReference type="NCBI Taxonomy" id="30214"/>
    <lineage>
        <taxon>Eukaryota</taxon>
        <taxon>Metazoa</taxon>
        <taxon>Ecdysozoa</taxon>
        <taxon>Arthropoda</taxon>
        <taxon>Hexapoda</taxon>
        <taxon>Insecta</taxon>
        <taxon>Pterygota</taxon>
        <taxon>Neoptera</taxon>
        <taxon>Endopterygota</taxon>
        <taxon>Hymenoptera</taxon>
        <taxon>Apocrita</taxon>
        <taxon>Aculeata</taxon>
        <taxon>Vespoidea</taxon>
        <taxon>Vespidae</taxon>
        <taxon>Vespinae</taxon>
        <taxon>Vespula</taxon>
    </lineage>
</organism>
<evidence type="ECO:0000313" key="1">
    <source>
        <dbReference type="EMBL" id="KAL2714165.1"/>
    </source>
</evidence>
<keyword evidence="2" id="KW-1185">Reference proteome</keyword>
<protein>
    <submittedName>
        <fullName evidence="1">IQ motif and SEC7 domain-containing protein 1 isoform X2</fullName>
    </submittedName>
</protein>
<proteinExistence type="predicted"/>
<name>A0ABD2A0L9_VESSQ</name>
<accession>A0ABD2A0L9</accession>
<dbReference type="AlphaFoldDB" id="A0ABD2A0L9"/>